<feature type="region of interest" description="Disordered" evidence="1">
    <location>
        <begin position="81"/>
        <end position="112"/>
    </location>
</feature>
<dbReference type="EMBL" id="JAWWNJ010000074">
    <property type="protein sequence ID" value="KAK7006794.1"/>
    <property type="molecule type" value="Genomic_DNA"/>
</dbReference>
<sequence length="203" mass="21800">MYPLAGRNLETEYRRRALEFELAPESVTSQVTIITLSASALIAGLAASAGTTQWASAASGCTTQWASAASGCTTQWAIAASEAPRSGPRGEQKPRAAVGVWGGKPQPSGPAPATLPPLPHFFYVQTNTDKKSPPASERASANKKVNASKMASASEGEVWVIQGKCDRHMSHFPGRVRPPRAFVLRRWASQDVTRKWNIVVERS</sequence>
<organism evidence="2 3">
    <name type="scientific">Favolaschia claudopus</name>
    <dbReference type="NCBI Taxonomy" id="2862362"/>
    <lineage>
        <taxon>Eukaryota</taxon>
        <taxon>Fungi</taxon>
        <taxon>Dikarya</taxon>
        <taxon>Basidiomycota</taxon>
        <taxon>Agaricomycotina</taxon>
        <taxon>Agaricomycetes</taxon>
        <taxon>Agaricomycetidae</taxon>
        <taxon>Agaricales</taxon>
        <taxon>Marasmiineae</taxon>
        <taxon>Mycenaceae</taxon>
        <taxon>Favolaschia</taxon>
    </lineage>
</organism>
<name>A0AAW0ACQ9_9AGAR</name>
<protein>
    <submittedName>
        <fullName evidence="2">Uncharacterized protein</fullName>
    </submittedName>
</protein>
<evidence type="ECO:0000313" key="3">
    <source>
        <dbReference type="Proteomes" id="UP001362999"/>
    </source>
</evidence>
<dbReference type="AlphaFoldDB" id="A0AAW0ACQ9"/>
<comment type="caution">
    <text evidence="2">The sequence shown here is derived from an EMBL/GenBank/DDBJ whole genome shotgun (WGS) entry which is preliminary data.</text>
</comment>
<gene>
    <name evidence="2" type="ORF">R3P38DRAFT_3600663</name>
</gene>
<keyword evidence="3" id="KW-1185">Reference proteome</keyword>
<dbReference type="Proteomes" id="UP001362999">
    <property type="component" value="Unassembled WGS sequence"/>
</dbReference>
<proteinExistence type="predicted"/>
<feature type="region of interest" description="Disordered" evidence="1">
    <location>
        <begin position="128"/>
        <end position="148"/>
    </location>
</feature>
<reference evidence="2 3" key="1">
    <citation type="journal article" date="2024" name="J Genomics">
        <title>Draft genome sequencing and assembly of Favolaschia claudopus CIRM-BRFM 2984 isolated from oak limbs.</title>
        <authorList>
            <person name="Navarro D."/>
            <person name="Drula E."/>
            <person name="Chaduli D."/>
            <person name="Cazenave R."/>
            <person name="Ahrendt S."/>
            <person name="Wang J."/>
            <person name="Lipzen A."/>
            <person name="Daum C."/>
            <person name="Barry K."/>
            <person name="Grigoriev I.V."/>
            <person name="Favel A."/>
            <person name="Rosso M.N."/>
            <person name="Martin F."/>
        </authorList>
    </citation>
    <scope>NUCLEOTIDE SEQUENCE [LARGE SCALE GENOMIC DNA]</scope>
    <source>
        <strain evidence="2 3">CIRM-BRFM 2984</strain>
    </source>
</reference>
<evidence type="ECO:0000313" key="2">
    <source>
        <dbReference type="EMBL" id="KAK7006794.1"/>
    </source>
</evidence>
<evidence type="ECO:0000256" key="1">
    <source>
        <dbReference type="SAM" id="MobiDB-lite"/>
    </source>
</evidence>
<accession>A0AAW0ACQ9</accession>